<dbReference type="InterPro" id="IPR018968">
    <property type="entry name" value="Phasin"/>
</dbReference>
<proteinExistence type="predicted"/>
<dbReference type="Pfam" id="PF09361">
    <property type="entry name" value="Phasin_2"/>
    <property type="match status" value="1"/>
</dbReference>
<dbReference type="EMBL" id="CP063361">
    <property type="protein sequence ID" value="UOD28166.1"/>
    <property type="molecule type" value="Genomic_DNA"/>
</dbReference>
<reference evidence="3 4" key="1">
    <citation type="submission" date="2020-10" db="EMBL/GenBank/DDBJ databases">
        <title>Genome analysis of Massilia species.</title>
        <authorList>
            <person name="Jung D.-H."/>
        </authorList>
    </citation>
    <scope>NUCLEOTIDE SEQUENCE [LARGE SCALE GENOMIC DNA]</scope>
    <source>
        <strain evidence="4">sipir</strain>
    </source>
</reference>
<organism evidence="3 4">
    <name type="scientific">Massilia violaceinigra</name>
    <dbReference type="NCBI Taxonomy" id="2045208"/>
    <lineage>
        <taxon>Bacteria</taxon>
        <taxon>Pseudomonadati</taxon>
        <taxon>Pseudomonadota</taxon>
        <taxon>Betaproteobacteria</taxon>
        <taxon>Burkholderiales</taxon>
        <taxon>Oxalobacteraceae</taxon>
        <taxon>Telluria group</taxon>
        <taxon>Massilia</taxon>
    </lineage>
</organism>
<feature type="region of interest" description="Disordered" evidence="1">
    <location>
        <begin position="108"/>
        <end position="132"/>
    </location>
</feature>
<protein>
    <submittedName>
        <fullName evidence="3">Phasin family protein</fullName>
    </submittedName>
</protein>
<feature type="domain" description="Phasin" evidence="2">
    <location>
        <begin position="16"/>
        <end position="99"/>
    </location>
</feature>
<evidence type="ECO:0000259" key="2">
    <source>
        <dbReference type="Pfam" id="PF09361"/>
    </source>
</evidence>
<accession>A0ABY4A3M4</accession>
<sequence length="132" mass="13886">MPSYSNRPPMRSPFDTQVHFLTELARAGVDALRRLSELNLQLARQLNGDAINAARALVSCPDPFQLALVAARAAEPAIGHWRSYQQQLGGMLSGAGLDLAGGAGAAQRLLRPSGDSAAGPAGEAQAPHHRPE</sequence>
<evidence type="ECO:0000313" key="4">
    <source>
        <dbReference type="Proteomes" id="UP000831532"/>
    </source>
</evidence>
<dbReference type="Proteomes" id="UP000831532">
    <property type="component" value="Chromosome"/>
</dbReference>
<name>A0ABY4A3M4_9BURK</name>
<keyword evidence="4" id="KW-1185">Reference proteome</keyword>
<dbReference type="RefSeq" id="WP_243489343.1">
    <property type="nucleotide sequence ID" value="NZ_CP063361.1"/>
</dbReference>
<evidence type="ECO:0000256" key="1">
    <source>
        <dbReference type="SAM" id="MobiDB-lite"/>
    </source>
</evidence>
<evidence type="ECO:0000313" key="3">
    <source>
        <dbReference type="EMBL" id="UOD28166.1"/>
    </source>
</evidence>
<gene>
    <name evidence="3" type="ORF">INH39_22225</name>
</gene>